<dbReference type="InterPro" id="IPR013196">
    <property type="entry name" value="HTH_11"/>
</dbReference>
<dbReference type="Pfam" id="PF25583">
    <property type="entry name" value="WCX"/>
    <property type="match status" value="1"/>
</dbReference>
<reference evidence="5" key="1">
    <citation type="journal article" date="2019" name="Int. J. Syst. Evol. Microbiol.">
        <title>The Global Catalogue of Microorganisms (GCM) 10K type strain sequencing project: providing services to taxonomists for standard genome sequencing and annotation.</title>
        <authorList>
            <consortium name="The Broad Institute Genomics Platform"/>
            <consortium name="The Broad Institute Genome Sequencing Center for Infectious Disease"/>
            <person name="Wu L."/>
            <person name="Ma J."/>
        </authorList>
    </citation>
    <scope>NUCLEOTIDE SEQUENCE [LARGE SCALE GENOMIC DNA]</scope>
    <source>
        <strain evidence="5">CGMCC 1.12286</strain>
    </source>
</reference>
<keyword evidence="1" id="KW-0805">Transcription regulation</keyword>
<dbReference type="Proteomes" id="UP001597079">
    <property type="component" value="Unassembled WGS sequence"/>
</dbReference>
<dbReference type="SUPFAM" id="SSF46785">
    <property type="entry name" value="Winged helix' DNA-binding domain"/>
    <property type="match status" value="1"/>
</dbReference>
<dbReference type="PIRSF" id="PIRSF016838">
    <property type="entry name" value="PafC"/>
    <property type="match status" value="1"/>
</dbReference>
<dbReference type="PROSITE" id="PS52050">
    <property type="entry name" value="WYL"/>
    <property type="match status" value="1"/>
</dbReference>
<dbReference type="RefSeq" id="WP_377942144.1">
    <property type="nucleotide sequence ID" value="NZ_JBHUCX010000018.1"/>
</dbReference>
<dbReference type="InterPro" id="IPR036390">
    <property type="entry name" value="WH_DNA-bd_sf"/>
</dbReference>
<comment type="caution">
    <text evidence="4">The sequence shown here is derived from an EMBL/GenBank/DDBJ whole genome shotgun (WGS) entry which is preliminary data.</text>
</comment>
<dbReference type="PROSITE" id="PS51000">
    <property type="entry name" value="HTH_DEOR_2"/>
    <property type="match status" value="1"/>
</dbReference>
<evidence type="ECO:0000256" key="2">
    <source>
        <dbReference type="ARBA" id="ARBA00023163"/>
    </source>
</evidence>
<proteinExistence type="predicted"/>
<dbReference type="EMBL" id="JBHUCX010000018">
    <property type="protein sequence ID" value="MFD1674278.1"/>
    <property type="molecule type" value="Genomic_DNA"/>
</dbReference>
<feature type="domain" description="HTH deoR-type" evidence="3">
    <location>
        <begin position="2"/>
        <end position="57"/>
    </location>
</feature>
<dbReference type="Pfam" id="PF08279">
    <property type="entry name" value="HTH_11"/>
    <property type="match status" value="1"/>
</dbReference>
<evidence type="ECO:0000256" key="1">
    <source>
        <dbReference type="ARBA" id="ARBA00023015"/>
    </source>
</evidence>
<evidence type="ECO:0000259" key="3">
    <source>
        <dbReference type="PROSITE" id="PS51000"/>
    </source>
</evidence>
<accession>A0ABW4JE93</accession>
<sequence length="322" mass="36973">MRADRLLTILMYLQAEEKITAAELAHRLEVSERTIYRDMDALNMAGVPIYADSGSGGGFSLPSNYQVQLNGLTTSEIHALFLNMSNQVFQQLGIDQSLQSALLKLLNSLPSPNKDDVAWIQNRVYLDTDKWSPFKENIQFLQEAQQSIWQEKQVMMTYLSTTGEQLKRKIRPYGLVAKAGIWSVVCGEEDQITVYRLSKIQSFDILNDKFIRPQEFELAAFWKSWVQQYELNRTSYLVVLEVSQNYIPHLSQVIGETIMQQVQQQKSLAHPGWLTVTLSFKNKEEALRYVLPLGTHVMVTEPIELRESIKKYAIDIARLYGD</sequence>
<evidence type="ECO:0000313" key="4">
    <source>
        <dbReference type="EMBL" id="MFD1674278.1"/>
    </source>
</evidence>
<name>A0ABW4JE93_9BACL</name>
<dbReference type="PANTHER" id="PTHR34580">
    <property type="match status" value="1"/>
</dbReference>
<keyword evidence="2" id="KW-0804">Transcription</keyword>
<dbReference type="InterPro" id="IPR001034">
    <property type="entry name" value="DeoR_HTH"/>
</dbReference>
<dbReference type="Gene3D" id="1.10.10.10">
    <property type="entry name" value="Winged helix-like DNA-binding domain superfamily/Winged helix DNA-binding domain"/>
    <property type="match status" value="1"/>
</dbReference>
<dbReference type="InterPro" id="IPR051534">
    <property type="entry name" value="CBASS_pafABC_assoc_protein"/>
</dbReference>
<dbReference type="Pfam" id="PF13280">
    <property type="entry name" value="WYL"/>
    <property type="match status" value="1"/>
</dbReference>
<gene>
    <name evidence="4" type="ORF">ACFSB2_06090</name>
</gene>
<organism evidence="4 5">
    <name type="scientific">Alicyclobacillus fodiniaquatilis</name>
    <dbReference type="NCBI Taxonomy" id="1661150"/>
    <lineage>
        <taxon>Bacteria</taxon>
        <taxon>Bacillati</taxon>
        <taxon>Bacillota</taxon>
        <taxon>Bacilli</taxon>
        <taxon>Bacillales</taxon>
        <taxon>Alicyclobacillaceae</taxon>
        <taxon>Alicyclobacillus</taxon>
    </lineage>
</organism>
<dbReference type="InterPro" id="IPR026881">
    <property type="entry name" value="WYL_dom"/>
</dbReference>
<keyword evidence="5" id="KW-1185">Reference proteome</keyword>
<dbReference type="InterPro" id="IPR028349">
    <property type="entry name" value="PafC-like"/>
</dbReference>
<evidence type="ECO:0000313" key="5">
    <source>
        <dbReference type="Proteomes" id="UP001597079"/>
    </source>
</evidence>
<dbReference type="PANTHER" id="PTHR34580:SF1">
    <property type="entry name" value="PROTEIN PAFC"/>
    <property type="match status" value="1"/>
</dbReference>
<dbReference type="InterPro" id="IPR057727">
    <property type="entry name" value="WCX_dom"/>
</dbReference>
<dbReference type="InterPro" id="IPR036388">
    <property type="entry name" value="WH-like_DNA-bd_sf"/>
</dbReference>
<protein>
    <submittedName>
        <fullName evidence="4">Helix-turn-helix transcriptional regulator</fullName>
    </submittedName>
</protein>